<name>A0A7S3A9I5_9RHOD</name>
<dbReference type="SUPFAM" id="SSF53335">
    <property type="entry name" value="S-adenosyl-L-methionine-dependent methyltransferases"/>
    <property type="match status" value="1"/>
</dbReference>
<evidence type="ECO:0000256" key="2">
    <source>
        <dbReference type="ARBA" id="ARBA00022679"/>
    </source>
</evidence>
<evidence type="ECO:0000313" key="4">
    <source>
        <dbReference type="EMBL" id="CAE0065987.1"/>
    </source>
</evidence>
<reference evidence="4" key="1">
    <citation type="submission" date="2021-01" db="EMBL/GenBank/DDBJ databases">
        <authorList>
            <person name="Corre E."/>
            <person name="Pelletier E."/>
            <person name="Niang G."/>
            <person name="Scheremetjew M."/>
            <person name="Finn R."/>
            <person name="Kale V."/>
            <person name="Holt S."/>
            <person name="Cochrane G."/>
            <person name="Meng A."/>
            <person name="Brown T."/>
            <person name="Cohen L."/>
        </authorList>
    </citation>
    <scope>NUCLEOTIDE SEQUENCE</scope>
    <source>
        <strain evidence="4">CCMP 769</strain>
    </source>
</reference>
<dbReference type="Pfam" id="PF04072">
    <property type="entry name" value="LCM"/>
    <property type="match status" value="1"/>
</dbReference>
<evidence type="ECO:0008006" key="6">
    <source>
        <dbReference type="Google" id="ProtNLM"/>
    </source>
</evidence>
<proteinExistence type="predicted"/>
<protein>
    <recommendedName>
        <fullName evidence="6">[Phosphatase 2A protein]-leucine-carboxy methyltransferase 1</fullName>
    </recommendedName>
</protein>
<keyword evidence="2" id="KW-0808">Transferase</keyword>
<sequence length="149" mass="16387">MVLVVLLGIAAVAAVWRLRRGKTGPEVKTGSAANINEDLVAYSSQIICIRRAVESAQENPLFIDPLAAILAGDYKGDGKRSPRISIRTKYFDDFMESAVSTGTVKQIVLPAAGMDSRAYRLLVPEDATTYEIDQKNRCRDERKAHRGGY</sequence>
<feature type="signal peptide" evidence="3">
    <location>
        <begin position="1"/>
        <end position="21"/>
    </location>
</feature>
<dbReference type="EMBL" id="HBHW01043901">
    <property type="protein sequence ID" value="CAE0065990.1"/>
    <property type="molecule type" value="Transcribed_RNA"/>
</dbReference>
<dbReference type="GO" id="GO:0008168">
    <property type="term" value="F:methyltransferase activity"/>
    <property type="evidence" value="ECO:0007669"/>
    <property type="project" value="UniProtKB-KW"/>
</dbReference>
<dbReference type="AlphaFoldDB" id="A0A7S3A9I5"/>
<dbReference type="EMBL" id="HBHW01043898">
    <property type="protein sequence ID" value="CAE0065987.1"/>
    <property type="molecule type" value="Transcribed_RNA"/>
</dbReference>
<dbReference type="GO" id="GO:0032259">
    <property type="term" value="P:methylation"/>
    <property type="evidence" value="ECO:0007669"/>
    <property type="project" value="UniProtKB-KW"/>
</dbReference>
<evidence type="ECO:0000256" key="3">
    <source>
        <dbReference type="SAM" id="SignalP"/>
    </source>
</evidence>
<feature type="chain" id="PRO_5036212064" description="[Phosphatase 2A protein]-leucine-carboxy methyltransferase 1" evidence="3">
    <location>
        <begin position="22"/>
        <end position="149"/>
    </location>
</feature>
<organism evidence="4">
    <name type="scientific">Rhodosorus marinus</name>
    <dbReference type="NCBI Taxonomy" id="101924"/>
    <lineage>
        <taxon>Eukaryota</taxon>
        <taxon>Rhodophyta</taxon>
        <taxon>Stylonematophyceae</taxon>
        <taxon>Stylonematales</taxon>
        <taxon>Stylonemataceae</taxon>
        <taxon>Rhodosorus</taxon>
    </lineage>
</organism>
<accession>A0A7S3A9I5</accession>
<keyword evidence="1" id="KW-0489">Methyltransferase</keyword>
<dbReference type="InterPro" id="IPR029063">
    <property type="entry name" value="SAM-dependent_MTases_sf"/>
</dbReference>
<dbReference type="PANTHER" id="PTHR43619:SF2">
    <property type="entry name" value="S-ADENOSYL-L-METHIONINE-DEPENDENT METHYLTRANSFERASES SUPERFAMILY PROTEIN"/>
    <property type="match status" value="1"/>
</dbReference>
<dbReference type="PANTHER" id="PTHR43619">
    <property type="entry name" value="S-ADENOSYL-L-METHIONINE-DEPENDENT METHYLTRANSFERASE YKTD-RELATED"/>
    <property type="match status" value="1"/>
</dbReference>
<dbReference type="InterPro" id="IPR007213">
    <property type="entry name" value="Ppm1/Ppm2/Tcmp"/>
</dbReference>
<keyword evidence="3" id="KW-0732">Signal</keyword>
<gene>
    <name evidence="4" type="ORF">RMAR00112_LOCUS34059</name>
    <name evidence="5" type="ORF">RMAR00112_LOCUS34062</name>
</gene>
<dbReference type="Gene3D" id="3.40.50.150">
    <property type="entry name" value="Vaccinia Virus protein VP39"/>
    <property type="match status" value="1"/>
</dbReference>
<evidence type="ECO:0000313" key="5">
    <source>
        <dbReference type="EMBL" id="CAE0065990.1"/>
    </source>
</evidence>
<evidence type="ECO:0000256" key="1">
    <source>
        <dbReference type="ARBA" id="ARBA00022603"/>
    </source>
</evidence>